<feature type="domain" description="Response regulatory" evidence="4">
    <location>
        <begin position="2"/>
        <end position="120"/>
    </location>
</feature>
<dbReference type="EMBL" id="CAFBND010000036">
    <property type="protein sequence ID" value="CAB4941318.1"/>
    <property type="molecule type" value="Genomic_DNA"/>
</dbReference>
<dbReference type="InterPro" id="IPR058245">
    <property type="entry name" value="NreC/VraR/RcsB-like_REC"/>
</dbReference>
<evidence type="ECO:0000259" key="4">
    <source>
        <dbReference type="PROSITE" id="PS50110"/>
    </source>
</evidence>
<dbReference type="SUPFAM" id="SSF46894">
    <property type="entry name" value="C-terminal effector domain of the bipartite response regulators"/>
    <property type="match status" value="1"/>
</dbReference>
<dbReference type="GO" id="GO:0000160">
    <property type="term" value="P:phosphorelay signal transduction system"/>
    <property type="evidence" value="ECO:0007669"/>
    <property type="project" value="InterPro"/>
</dbReference>
<dbReference type="PRINTS" id="PR00038">
    <property type="entry name" value="HTHLUXR"/>
</dbReference>
<evidence type="ECO:0000313" key="6">
    <source>
        <dbReference type="EMBL" id="CAB4941318.1"/>
    </source>
</evidence>
<name>A0A6J7JD44_9ZZZZ</name>
<evidence type="ECO:0000256" key="2">
    <source>
        <dbReference type="ARBA" id="ARBA00023125"/>
    </source>
</evidence>
<dbReference type="InterPro" id="IPR011006">
    <property type="entry name" value="CheY-like_superfamily"/>
</dbReference>
<dbReference type="InterPro" id="IPR000792">
    <property type="entry name" value="Tscrpt_reg_LuxR_C"/>
</dbReference>
<keyword evidence="1" id="KW-0597">Phosphoprotein</keyword>
<dbReference type="CDD" id="cd06170">
    <property type="entry name" value="LuxR_C_like"/>
    <property type="match status" value="1"/>
</dbReference>
<dbReference type="CDD" id="cd17535">
    <property type="entry name" value="REC_NarL-like"/>
    <property type="match status" value="1"/>
</dbReference>
<dbReference type="InterPro" id="IPR016032">
    <property type="entry name" value="Sig_transdc_resp-reg_C-effctor"/>
</dbReference>
<organism evidence="6">
    <name type="scientific">freshwater metagenome</name>
    <dbReference type="NCBI Taxonomy" id="449393"/>
    <lineage>
        <taxon>unclassified sequences</taxon>
        <taxon>metagenomes</taxon>
        <taxon>ecological metagenomes</taxon>
    </lineage>
</organism>
<proteinExistence type="predicted"/>
<dbReference type="SMART" id="SM00421">
    <property type="entry name" value="HTH_LUXR"/>
    <property type="match status" value="1"/>
</dbReference>
<protein>
    <submittedName>
        <fullName evidence="6">Unannotated protein</fullName>
    </submittedName>
</protein>
<gene>
    <name evidence="5" type="ORF">UFOPK3268_00058</name>
    <name evidence="6" type="ORF">UFOPK3752_01085</name>
</gene>
<feature type="domain" description="HTH luxR-type" evidence="3">
    <location>
        <begin position="144"/>
        <end position="209"/>
    </location>
</feature>
<dbReference type="GO" id="GO:0006355">
    <property type="term" value="P:regulation of DNA-templated transcription"/>
    <property type="evidence" value="ECO:0007669"/>
    <property type="project" value="InterPro"/>
</dbReference>
<dbReference type="PROSITE" id="PS50110">
    <property type="entry name" value="RESPONSE_REGULATORY"/>
    <property type="match status" value="1"/>
</dbReference>
<dbReference type="PANTHER" id="PTHR43214">
    <property type="entry name" value="TWO-COMPONENT RESPONSE REGULATOR"/>
    <property type="match status" value="1"/>
</dbReference>
<dbReference type="SMART" id="SM00448">
    <property type="entry name" value="REC"/>
    <property type="match status" value="1"/>
</dbReference>
<keyword evidence="2" id="KW-0238">DNA-binding</keyword>
<dbReference type="Gene3D" id="3.40.50.2300">
    <property type="match status" value="1"/>
</dbReference>
<dbReference type="EMBL" id="CAFBIZ010000004">
    <property type="protein sequence ID" value="CAB4846028.1"/>
    <property type="molecule type" value="Genomic_DNA"/>
</dbReference>
<sequence>MKVCIVDDHEIVREGLRRVLTDDRALDIDVVGEASSGDSALEMLTRVTPDVVLVDYRLPDTTGDVLCAQILKAAPDCAVIVLTTYLSDDVVQRCLDAGAHGYVTKASGLDELRRVLQDLQLTGGGARERSSSALVKRLHDTEGKTGTPRVLTPQQERVLELVAAGCTYAEIGKRLHISESTVRFHIQRLKERLGARTTTELIATAIRSALIRPDVDSSNV</sequence>
<dbReference type="InterPro" id="IPR039420">
    <property type="entry name" value="WalR-like"/>
</dbReference>
<dbReference type="PROSITE" id="PS50043">
    <property type="entry name" value="HTH_LUXR_2"/>
    <property type="match status" value="1"/>
</dbReference>
<dbReference type="GO" id="GO:0003677">
    <property type="term" value="F:DNA binding"/>
    <property type="evidence" value="ECO:0007669"/>
    <property type="project" value="UniProtKB-KW"/>
</dbReference>
<dbReference type="InterPro" id="IPR001789">
    <property type="entry name" value="Sig_transdc_resp-reg_receiver"/>
</dbReference>
<evidence type="ECO:0000256" key="1">
    <source>
        <dbReference type="ARBA" id="ARBA00022553"/>
    </source>
</evidence>
<evidence type="ECO:0000259" key="3">
    <source>
        <dbReference type="PROSITE" id="PS50043"/>
    </source>
</evidence>
<dbReference type="SUPFAM" id="SSF52172">
    <property type="entry name" value="CheY-like"/>
    <property type="match status" value="1"/>
</dbReference>
<dbReference type="Pfam" id="PF00072">
    <property type="entry name" value="Response_reg"/>
    <property type="match status" value="1"/>
</dbReference>
<dbReference type="PROSITE" id="PS00622">
    <property type="entry name" value="HTH_LUXR_1"/>
    <property type="match status" value="1"/>
</dbReference>
<reference evidence="6" key="1">
    <citation type="submission" date="2020-05" db="EMBL/GenBank/DDBJ databases">
        <authorList>
            <person name="Chiriac C."/>
            <person name="Salcher M."/>
            <person name="Ghai R."/>
            <person name="Kavagutti S V."/>
        </authorList>
    </citation>
    <scope>NUCLEOTIDE SEQUENCE</scope>
</reference>
<dbReference type="AlphaFoldDB" id="A0A6J7JD44"/>
<evidence type="ECO:0000313" key="5">
    <source>
        <dbReference type="EMBL" id="CAB4846028.1"/>
    </source>
</evidence>
<accession>A0A6J7JD44</accession>
<dbReference type="Pfam" id="PF00196">
    <property type="entry name" value="GerE"/>
    <property type="match status" value="1"/>
</dbReference>